<keyword evidence="2" id="KW-0479">Metal-binding</keyword>
<dbReference type="Proteomes" id="UP001174997">
    <property type="component" value="Unassembled WGS sequence"/>
</dbReference>
<dbReference type="PANTHER" id="PTHR42978:SF5">
    <property type="entry name" value="METALLO-BETA-LACTAMASE DOMAIN-CONTAINING PROTEIN"/>
    <property type="match status" value="1"/>
</dbReference>
<evidence type="ECO:0000259" key="5">
    <source>
        <dbReference type="SMART" id="SM00849"/>
    </source>
</evidence>
<dbReference type="GO" id="GO:0046872">
    <property type="term" value="F:metal ion binding"/>
    <property type="evidence" value="ECO:0007669"/>
    <property type="project" value="UniProtKB-KW"/>
</dbReference>
<dbReference type="AlphaFoldDB" id="A0AA39ZGN1"/>
<evidence type="ECO:0000313" key="7">
    <source>
        <dbReference type="Proteomes" id="UP001174997"/>
    </source>
</evidence>
<dbReference type="Gene3D" id="3.60.15.10">
    <property type="entry name" value="Ribonuclease Z/Hydroxyacylglutathione hydrolase-like"/>
    <property type="match status" value="1"/>
</dbReference>
<sequence>MPGAPRRVLSVPASTSTVSVSAINTTATIHSCPADLFFGPPIPGHKWLAAPIWSFLICHPTLNKTLLFDLGIRKDWGNLAPGLISHILELGWKLHVDKDVHDILAGNGVDTSSIDGIILSHHHFDHIGDPSTFPTTVPLIVGPGFTTAVIPGYPSDPSSVIRESDYAGRQTRELDFGEGSCKIGSFDALDYFGDGSLYLLNAPGHTVGHICAFARVTSNSFVLLAGDAIHHVGELRPSPYLQLPEKISPSPFSIPAASSSKTVCPGSLRFSCLLPNGPTASFYMPCTGHGSNWHHDVGELRETVRKLQELDCSDQILVCASHDESLHDIVEFFPAGTLDHFVEQGWKEKVTWRFLRDFGEAVNMECEGPDKFPNDAWA</sequence>
<name>A0AA39ZGN1_9PEZI</name>
<accession>A0AA39ZGN1</accession>
<keyword evidence="7" id="KW-1185">Reference proteome</keyword>
<comment type="similarity">
    <text evidence="1">Belongs to the metallo-beta-lactamase superfamily.</text>
</comment>
<comment type="caution">
    <text evidence="6">The sequence shown here is derived from an EMBL/GenBank/DDBJ whole genome shotgun (WGS) entry which is preliminary data.</text>
</comment>
<dbReference type="Pfam" id="PF00753">
    <property type="entry name" value="Lactamase_B"/>
    <property type="match status" value="1"/>
</dbReference>
<evidence type="ECO:0000256" key="4">
    <source>
        <dbReference type="ARBA" id="ARBA00022833"/>
    </source>
</evidence>
<evidence type="ECO:0000313" key="6">
    <source>
        <dbReference type="EMBL" id="KAK0670243.1"/>
    </source>
</evidence>
<dbReference type="SUPFAM" id="SSF56281">
    <property type="entry name" value="Metallo-hydrolase/oxidoreductase"/>
    <property type="match status" value="1"/>
</dbReference>
<dbReference type="InterPro" id="IPR051013">
    <property type="entry name" value="MBL_superfamily_lactonases"/>
</dbReference>
<evidence type="ECO:0000256" key="1">
    <source>
        <dbReference type="ARBA" id="ARBA00007749"/>
    </source>
</evidence>
<dbReference type="PANTHER" id="PTHR42978">
    <property type="entry name" value="QUORUM-QUENCHING LACTONASE YTNP-RELATED-RELATED"/>
    <property type="match status" value="1"/>
</dbReference>
<dbReference type="InterPro" id="IPR036866">
    <property type="entry name" value="RibonucZ/Hydroxyglut_hydro"/>
</dbReference>
<keyword evidence="3" id="KW-0378">Hydrolase</keyword>
<evidence type="ECO:0000256" key="2">
    <source>
        <dbReference type="ARBA" id="ARBA00022723"/>
    </source>
</evidence>
<reference evidence="6" key="1">
    <citation type="submission" date="2023-06" db="EMBL/GenBank/DDBJ databases">
        <title>Genome-scale phylogeny and comparative genomics of the fungal order Sordariales.</title>
        <authorList>
            <consortium name="Lawrence Berkeley National Laboratory"/>
            <person name="Hensen N."/>
            <person name="Bonometti L."/>
            <person name="Westerberg I."/>
            <person name="Brannstrom I.O."/>
            <person name="Guillou S."/>
            <person name="Cros-Aarteil S."/>
            <person name="Calhoun S."/>
            <person name="Haridas S."/>
            <person name="Kuo A."/>
            <person name="Mondo S."/>
            <person name="Pangilinan J."/>
            <person name="Riley R."/>
            <person name="Labutti K."/>
            <person name="Andreopoulos B."/>
            <person name="Lipzen A."/>
            <person name="Chen C."/>
            <person name="Yanf M."/>
            <person name="Daum C."/>
            <person name="Ng V."/>
            <person name="Clum A."/>
            <person name="Steindorff A."/>
            <person name="Ohm R."/>
            <person name="Martin F."/>
            <person name="Silar P."/>
            <person name="Natvig D."/>
            <person name="Lalanne C."/>
            <person name="Gautier V."/>
            <person name="Ament-Velasquez S.L."/>
            <person name="Kruys A."/>
            <person name="Hutchinson M.I."/>
            <person name="Powell A.J."/>
            <person name="Barry K."/>
            <person name="Miller A.N."/>
            <person name="Grigoriev I.V."/>
            <person name="Debuchy R."/>
            <person name="Gladieux P."/>
            <person name="Thoren M.H."/>
            <person name="Johannesson H."/>
        </authorList>
    </citation>
    <scope>NUCLEOTIDE SEQUENCE</scope>
    <source>
        <strain evidence="6">CBS 307.81</strain>
    </source>
</reference>
<keyword evidence="4" id="KW-0862">Zinc</keyword>
<gene>
    <name evidence="6" type="ORF">QBC41DRAFT_364215</name>
</gene>
<dbReference type="InterPro" id="IPR001279">
    <property type="entry name" value="Metallo-B-lactamas"/>
</dbReference>
<evidence type="ECO:0000256" key="3">
    <source>
        <dbReference type="ARBA" id="ARBA00022801"/>
    </source>
</evidence>
<dbReference type="SMART" id="SM00849">
    <property type="entry name" value="Lactamase_B"/>
    <property type="match status" value="1"/>
</dbReference>
<protein>
    <submittedName>
        <fullName evidence="6">Beta-lactamase-like protein</fullName>
    </submittedName>
</protein>
<organism evidence="6 7">
    <name type="scientific">Cercophora samala</name>
    <dbReference type="NCBI Taxonomy" id="330535"/>
    <lineage>
        <taxon>Eukaryota</taxon>
        <taxon>Fungi</taxon>
        <taxon>Dikarya</taxon>
        <taxon>Ascomycota</taxon>
        <taxon>Pezizomycotina</taxon>
        <taxon>Sordariomycetes</taxon>
        <taxon>Sordariomycetidae</taxon>
        <taxon>Sordariales</taxon>
        <taxon>Lasiosphaeriaceae</taxon>
        <taxon>Cercophora</taxon>
    </lineage>
</organism>
<dbReference type="GO" id="GO:0016787">
    <property type="term" value="F:hydrolase activity"/>
    <property type="evidence" value="ECO:0007669"/>
    <property type="project" value="UniProtKB-KW"/>
</dbReference>
<dbReference type="CDD" id="cd07730">
    <property type="entry name" value="metallo-hydrolase-like_MBL-fold"/>
    <property type="match status" value="1"/>
</dbReference>
<feature type="domain" description="Metallo-beta-lactamase" evidence="5">
    <location>
        <begin position="51"/>
        <end position="267"/>
    </location>
</feature>
<proteinExistence type="inferred from homology"/>
<dbReference type="EMBL" id="JAULSY010000034">
    <property type="protein sequence ID" value="KAK0670243.1"/>
    <property type="molecule type" value="Genomic_DNA"/>
</dbReference>